<organism evidence="1">
    <name type="scientific">marine sediment metagenome</name>
    <dbReference type="NCBI Taxonomy" id="412755"/>
    <lineage>
        <taxon>unclassified sequences</taxon>
        <taxon>metagenomes</taxon>
        <taxon>ecological metagenomes</taxon>
    </lineage>
</organism>
<dbReference type="AlphaFoldDB" id="X1DBM0"/>
<gene>
    <name evidence="1" type="ORF">S01H4_53426</name>
</gene>
<dbReference type="EMBL" id="BART01030637">
    <property type="protein sequence ID" value="GAH18176.1"/>
    <property type="molecule type" value="Genomic_DNA"/>
</dbReference>
<comment type="caution">
    <text evidence="1">The sequence shown here is derived from an EMBL/GenBank/DDBJ whole genome shotgun (WGS) entry which is preliminary data.</text>
</comment>
<reference evidence="1" key="1">
    <citation type="journal article" date="2014" name="Front. Microbiol.">
        <title>High frequency of phylogenetically diverse reductive dehalogenase-homologous genes in deep subseafloor sedimentary metagenomes.</title>
        <authorList>
            <person name="Kawai M."/>
            <person name="Futagami T."/>
            <person name="Toyoda A."/>
            <person name="Takaki Y."/>
            <person name="Nishi S."/>
            <person name="Hori S."/>
            <person name="Arai W."/>
            <person name="Tsubouchi T."/>
            <person name="Morono Y."/>
            <person name="Uchiyama I."/>
            <person name="Ito T."/>
            <person name="Fujiyama A."/>
            <person name="Inagaki F."/>
            <person name="Takami H."/>
        </authorList>
    </citation>
    <scope>NUCLEOTIDE SEQUENCE</scope>
    <source>
        <strain evidence="1">Expedition CK06-06</strain>
    </source>
</reference>
<proteinExistence type="predicted"/>
<feature type="non-terminal residue" evidence="1">
    <location>
        <position position="1"/>
    </location>
</feature>
<accession>X1DBM0</accession>
<evidence type="ECO:0000313" key="1">
    <source>
        <dbReference type="EMBL" id="GAH18176.1"/>
    </source>
</evidence>
<protein>
    <submittedName>
        <fullName evidence="1">Uncharacterized protein</fullName>
    </submittedName>
</protein>
<name>X1DBM0_9ZZZZ</name>
<sequence>LCNYESFMHKYIPGTEAYAVLANKRGARPTLIIPVSNQAVSRKPLVGGR</sequence>